<dbReference type="GO" id="GO:0006412">
    <property type="term" value="P:translation"/>
    <property type="evidence" value="ECO:0007669"/>
    <property type="project" value="UniProtKB-UniRule"/>
</dbReference>
<dbReference type="InterPro" id="IPR018260">
    <property type="entry name" value="Ribosomal_uL22_CS"/>
</dbReference>
<dbReference type="AlphaFoldDB" id="A0A1F5X0A9"/>
<comment type="function">
    <text evidence="7 10">This protein binds specifically to 23S rRNA; its binding is stimulated by other ribosomal proteins, e.g., L4, L17, and L20. It is important during the early stages of 50S assembly. It makes multiple contacts with different domains of the 23S rRNA in the assembled 50S subunit and ribosome.</text>
</comment>
<dbReference type="InterPro" id="IPR005727">
    <property type="entry name" value="Ribosomal_uL22_bac/chlpt-type"/>
</dbReference>
<sequence length="110" mass="12440">MDYKAHLRYLRIAPRKVRLVADSIRGKSVREAERLLKFMVQKSAVPVLKLVRSAVANTKNNFNVGPEKLFVKSITVDKGPVLKRIMPRARGSASPIHKHTSHISITLEEK</sequence>
<keyword evidence="5 7" id="KW-0687">Ribonucleoprotein</keyword>
<comment type="caution">
    <text evidence="12">The sequence shown here is derived from an EMBL/GenBank/DDBJ whole genome shotgun (WGS) entry which is preliminary data.</text>
</comment>
<evidence type="ECO:0000313" key="13">
    <source>
        <dbReference type="Proteomes" id="UP000178114"/>
    </source>
</evidence>
<dbReference type="PROSITE" id="PS00464">
    <property type="entry name" value="RIBOSOMAL_L22"/>
    <property type="match status" value="1"/>
</dbReference>
<comment type="function">
    <text evidence="7">The globular domain of the protein is located near the polypeptide exit tunnel on the outside of the subunit, while an extended beta-hairpin is found that lines the wall of the exit tunnel in the center of the 70S ribosome.</text>
</comment>
<dbReference type="SUPFAM" id="SSF54843">
    <property type="entry name" value="Ribosomal protein L22"/>
    <property type="match status" value="1"/>
</dbReference>
<reference evidence="12 13" key="1">
    <citation type="journal article" date="2016" name="Nat. Commun.">
        <title>Thousands of microbial genomes shed light on interconnected biogeochemical processes in an aquifer system.</title>
        <authorList>
            <person name="Anantharaman K."/>
            <person name="Brown C.T."/>
            <person name="Hug L.A."/>
            <person name="Sharon I."/>
            <person name="Castelle C.J."/>
            <person name="Probst A.J."/>
            <person name="Thomas B.C."/>
            <person name="Singh A."/>
            <person name="Wilkins M.J."/>
            <person name="Karaoz U."/>
            <person name="Brodie E.L."/>
            <person name="Williams K.H."/>
            <person name="Hubbard S.S."/>
            <person name="Banfield J.F."/>
        </authorList>
    </citation>
    <scope>NUCLEOTIDE SEQUENCE [LARGE SCALE GENOMIC DNA]</scope>
</reference>
<evidence type="ECO:0000256" key="3">
    <source>
        <dbReference type="ARBA" id="ARBA00022884"/>
    </source>
</evidence>
<dbReference type="InterPro" id="IPR001063">
    <property type="entry name" value="Ribosomal_uL22"/>
</dbReference>
<name>A0A1F5X0A9_9BACT</name>
<dbReference type="Proteomes" id="UP000178114">
    <property type="component" value="Unassembled WGS sequence"/>
</dbReference>
<dbReference type="Pfam" id="PF00237">
    <property type="entry name" value="Ribosomal_L22"/>
    <property type="match status" value="1"/>
</dbReference>
<comment type="similarity">
    <text evidence="1 7 8">Belongs to the universal ribosomal protein uL22 family.</text>
</comment>
<dbReference type="HAMAP" id="MF_01331_B">
    <property type="entry name" value="Ribosomal_uL22_B"/>
    <property type="match status" value="1"/>
</dbReference>
<feature type="region of interest" description="Disordered" evidence="11">
    <location>
        <begin position="90"/>
        <end position="110"/>
    </location>
</feature>
<evidence type="ECO:0000256" key="10">
    <source>
        <dbReference type="RuleBase" id="RU004008"/>
    </source>
</evidence>
<evidence type="ECO:0000256" key="8">
    <source>
        <dbReference type="RuleBase" id="RU004005"/>
    </source>
</evidence>
<protein>
    <recommendedName>
        <fullName evidence="6 7">Large ribosomal subunit protein uL22</fullName>
    </recommendedName>
</protein>
<dbReference type="InterPro" id="IPR047867">
    <property type="entry name" value="Ribosomal_uL22_bac/org-type"/>
</dbReference>
<proteinExistence type="inferred from homology"/>
<dbReference type="NCBIfam" id="TIGR01044">
    <property type="entry name" value="rplV_bact"/>
    <property type="match status" value="1"/>
</dbReference>
<comment type="subunit">
    <text evidence="7 9">Part of the 50S ribosomal subunit.</text>
</comment>
<evidence type="ECO:0000256" key="1">
    <source>
        <dbReference type="ARBA" id="ARBA00009451"/>
    </source>
</evidence>
<evidence type="ECO:0000256" key="6">
    <source>
        <dbReference type="ARBA" id="ARBA00035207"/>
    </source>
</evidence>
<dbReference type="Gene3D" id="3.90.470.10">
    <property type="entry name" value="Ribosomal protein L22/L17"/>
    <property type="match status" value="1"/>
</dbReference>
<organism evidence="12 13">
    <name type="scientific">Candidatus Giovannonibacteria bacterium RIFCSPLOWO2_01_FULL_45_34</name>
    <dbReference type="NCBI Taxonomy" id="1798351"/>
    <lineage>
        <taxon>Bacteria</taxon>
        <taxon>Candidatus Giovannoniibacteriota</taxon>
    </lineage>
</organism>
<dbReference type="InterPro" id="IPR036394">
    <property type="entry name" value="Ribosomal_uL22_sf"/>
</dbReference>
<evidence type="ECO:0000313" key="12">
    <source>
        <dbReference type="EMBL" id="OGF81283.1"/>
    </source>
</evidence>
<dbReference type="CDD" id="cd00336">
    <property type="entry name" value="Ribosomal_L22"/>
    <property type="match status" value="1"/>
</dbReference>
<keyword evidence="2 7" id="KW-0699">rRNA-binding</keyword>
<keyword evidence="3 7" id="KW-0694">RNA-binding</keyword>
<dbReference type="PANTHER" id="PTHR13501:SF8">
    <property type="entry name" value="LARGE RIBOSOMAL SUBUNIT PROTEIN UL22M"/>
    <property type="match status" value="1"/>
</dbReference>
<dbReference type="GO" id="GO:0003735">
    <property type="term" value="F:structural constituent of ribosome"/>
    <property type="evidence" value="ECO:0007669"/>
    <property type="project" value="InterPro"/>
</dbReference>
<accession>A0A1F5X0A9</accession>
<evidence type="ECO:0000256" key="7">
    <source>
        <dbReference type="HAMAP-Rule" id="MF_01331"/>
    </source>
</evidence>
<dbReference type="GO" id="GO:0019843">
    <property type="term" value="F:rRNA binding"/>
    <property type="evidence" value="ECO:0007669"/>
    <property type="project" value="UniProtKB-UniRule"/>
</dbReference>
<evidence type="ECO:0000256" key="5">
    <source>
        <dbReference type="ARBA" id="ARBA00023274"/>
    </source>
</evidence>
<evidence type="ECO:0000256" key="4">
    <source>
        <dbReference type="ARBA" id="ARBA00022980"/>
    </source>
</evidence>
<gene>
    <name evidence="7" type="primary">rplV</name>
    <name evidence="12" type="ORF">A2930_02365</name>
</gene>
<evidence type="ECO:0000256" key="2">
    <source>
        <dbReference type="ARBA" id="ARBA00022730"/>
    </source>
</evidence>
<dbReference type="EMBL" id="MFID01000014">
    <property type="protein sequence ID" value="OGF81283.1"/>
    <property type="molecule type" value="Genomic_DNA"/>
</dbReference>
<evidence type="ECO:0000256" key="9">
    <source>
        <dbReference type="RuleBase" id="RU004006"/>
    </source>
</evidence>
<dbReference type="PANTHER" id="PTHR13501">
    <property type="entry name" value="CHLOROPLAST 50S RIBOSOMAL PROTEIN L22-RELATED"/>
    <property type="match status" value="1"/>
</dbReference>
<dbReference type="GO" id="GO:0022625">
    <property type="term" value="C:cytosolic large ribosomal subunit"/>
    <property type="evidence" value="ECO:0007669"/>
    <property type="project" value="TreeGrafter"/>
</dbReference>
<dbReference type="STRING" id="1798351.A2930_02365"/>
<evidence type="ECO:0000256" key="11">
    <source>
        <dbReference type="SAM" id="MobiDB-lite"/>
    </source>
</evidence>
<keyword evidence="4 7" id="KW-0689">Ribosomal protein</keyword>